<dbReference type="Pfam" id="PF07107">
    <property type="entry name" value="WI12"/>
    <property type="match status" value="1"/>
</dbReference>
<dbReference type="PANTHER" id="PTHR33703">
    <property type="entry name" value="OS07G0691300 PROTEIN"/>
    <property type="match status" value="1"/>
</dbReference>
<keyword evidence="1" id="KW-0862">Zinc</keyword>
<dbReference type="InterPro" id="IPR032710">
    <property type="entry name" value="NTF2-like_dom_sf"/>
</dbReference>
<feature type="domain" description="CCHC-type" evidence="3">
    <location>
        <begin position="116"/>
        <end position="130"/>
    </location>
</feature>
<organism evidence="4 5">
    <name type="scientific">Xanthoceras sorbifolium</name>
    <dbReference type="NCBI Taxonomy" id="99658"/>
    <lineage>
        <taxon>Eukaryota</taxon>
        <taxon>Viridiplantae</taxon>
        <taxon>Streptophyta</taxon>
        <taxon>Embryophyta</taxon>
        <taxon>Tracheophyta</taxon>
        <taxon>Spermatophyta</taxon>
        <taxon>Magnoliopsida</taxon>
        <taxon>eudicotyledons</taxon>
        <taxon>Gunneridae</taxon>
        <taxon>Pentapetalae</taxon>
        <taxon>rosids</taxon>
        <taxon>malvids</taxon>
        <taxon>Sapindales</taxon>
        <taxon>Sapindaceae</taxon>
        <taxon>Xanthoceroideae</taxon>
        <taxon>Xanthoceras</taxon>
    </lineage>
</organism>
<gene>
    <name evidence="4" type="ORF">JRO89_XSUnG0184300</name>
</gene>
<comment type="caution">
    <text evidence="4">The sequence shown here is derived from an EMBL/GenBank/DDBJ whole genome shotgun (WGS) entry which is preliminary data.</text>
</comment>
<dbReference type="Gene3D" id="3.10.450.50">
    <property type="match status" value="1"/>
</dbReference>
<dbReference type="EMBL" id="JAFEMO010000516">
    <property type="protein sequence ID" value="KAH7511652.1"/>
    <property type="molecule type" value="Genomic_DNA"/>
</dbReference>
<keyword evidence="1" id="KW-0863">Zinc-finger</keyword>
<dbReference type="Pfam" id="PF13456">
    <property type="entry name" value="RVT_3"/>
    <property type="match status" value="1"/>
</dbReference>
<feature type="region of interest" description="Disordered" evidence="2">
    <location>
        <begin position="154"/>
        <end position="189"/>
    </location>
</feature>
<dbReference type="InterPro" id="IPR001878">
    <property type="entry name" value="Znf_CCHC"/>
</dbReference>
<evidence type="ECO:0000313" key="5">
    <source>
        <dbReference type="Proteomes" id="UP000827721"/>
    </source>
</evidence>
<evidence type="ECO:0000313" key="4">
    <source>
        <dbReference type="EMBL" id="KAH7511652.1"/>
    </source>
</evidence>
<keyword evidence="1" id="KW-0479">Metal-binding</keyword>
<dbReference type="InterPro" id="IPR025836">
    <property type="entry name" value="Zn_knuckle_CX2CX4HX4C"/>
</dbReference>
<dbReference type="Proteomes" id="UP000827721">
    <property type="component" value="Unassembled WGS sequence"/>
</dbReference>
<dbReference type="InterPro" id="IPR002156">
    <property type="entry name" value="RNaseH_domain"/>
</dbReference>
<sequence>MGGPWSFDKSLLVIEESIGHGDINNMQFDKSEFWIQIHNVPRLCMTKEIGLFLGKQIGMVRELDLGASGDYVGRYLRMRIVVDITKPLRRCIKVDINGSGQPTIMILRYEQMPKYCFHCGFLGHSVRDCPTAEITTAEESVKFEYGSWLSVTSPVRSQRQNRADDSSRGDNIPQQPRPVVETPPPTPVEDLLQGSLMQTESPEFPPPLLTGQTSLNDAEAISNSPRAIPITCLVIQPLTKPVKEHNVLINGPVEEVVKEIALHDTIASVLGKHENNACPRCMVPDERLWFRRNSLLYGTLVLKEEDVIPLCKLFISGFSSPADSSLAPRLVDRFIRWIPPDDGSVKLNMDAAIDSINGIVGLRFAIRDHHGSVLLSCATPISGYLYPENAEATSIIVGLQLVASLAFNRIALESNAEIVKKREKSIFRQELANSQGKTLEETEHENLKVVLALYEALKSRDVKTVHQILAPDLEWWFHGPPTHQFMMRLLTGSTSPSPSSSSSSPDSSFEFVVTRSQIKSFGPTVIAEGCDHSRRISWVHAWTVTDGIITQVREYFNTSLTVTRFGPSDCSPKSAPSTVEINSVHCPSVWESSFSNRVGKSVPGLVLAI</sequence>
<dbReference type="SUPFAM" id="SSF54427">
    <property type="entry name" value="NTF2-like"/>
    <property type="match status" value="1"/>
</dbReference>
<dbReference type="PROSITE" id="PS50158">
    <property type="entry name" value="ZF_CCHC"/>
    <property type="match status" value="1"/>
</dbReference>
<protein>
    <recommendedName>
        <fullName evidence="3">CCHC-type domain-containing protein</fullName>
    </recommendedName>
</protein>
<name>A0ABQ8GXH1_9ROSI</name>
<dbReference type="Pfam" id="PF14392">
    <property type="entry name" value="zf-CCHC_4"/>
    <property type="match status" value="1"/>
</dbReference>
<reference evidence="4 5" key="1">
    <citation type="submission" date="2021-02" db="EMBL/GenBank/DDBJ databases">
        <title>Plant Genome Project.</title>
        <authorList>
            <person name="Zhang R.-G."/>
        </authorList>
    </citation>
    <scope>NUCLEOTIDE SEQUENCE [LARGE SCALE GENOMIC DNA]</scope>
    <source>
        <tissue evidence="4">Leaves</tissue>
    </source>
</reference>
<evidence type="ECO:0000259" key="3">
    <source>
        <dbReference type="PROSITE" id="PS50158"/>
    </source>
</evidence>
<evidence type="ECO:0000256" key="1">
    <source>
        <dbReference type="PROSITE-ProRule" id="PRU00047"/>
    </source>
</evidence>
<dbReference type="PANTHER" id="PTHR33703:SF15">
    <property type="entry name" value="WOUND-INDUCED-LIKE PROTEIN"/>
    <property type="match status" value="1"/>
</dbReference>
<keyword evidence="5" id="KW-1185">Reference proteome</keyword>
<evidence type="ECO:0000256" key="2">
    <source>
        <dbReference type="SAM" id="MobiDB-lite"/>
    </source>
</evidence>
<accession>A0ABQ8GXH1</accession>
<proteinExistence type="predicted"/>
<dbReference type="InterPro" id="IPR009798">
    <property type="entry name" value="Wun1-like"/>
</dbReference>